<keyword evidence="9 12" id="KW-0472">Membrane</keyword>
<dbReference type="SUPFAM" id="SSF48264">
    <property type="entry name" value="Cytochrome P450"/>
    <property type="match status" value="1"/>
</dbReference>
<keyword evidence="7 10" id="KW-0408">Iron</keyword>
<dbReference type="Gene3D" id="1.10.630.10">
    <property type="entry name" value="Cytochrome P450"/>
    <property type="match status" value="1"/>
</dbReference>
<dbReference type="PROSITE" id="PS00086">
    <property type="entry name" value="CYTOCHROME_P450"/>
    <property type="match status" value="1"/>
</dbReference>
<keyword evidence="12" id="KW-1133">Transmembrane helix</keyword>
<keyword evidence="5 10" id="KW-0479">Metal-binding</keyword>
<evidence type="ECO:0000256" key="4">
    <source>
        <dbReference type="ARBA" id="ARBA00022617"/>
    </source>
</evidence>
<dbReference type="AlphaFoldDB" id="A0A835LHZ2"/>
<dbReference type="Proteomes" id="UP000631114">
    <property type="component" value="Unassembled WGS sequence"/>
</dbReference>
<dbReference type="PANTHER" id="PTHR47943:SF9">
    <property type="entry name" value="CYTOCHROME P450"/>
    <property type="match status" value="1"/>
</dbReference>
<accession>A0A835LHZ2</accession>
<dbReference type="InterPro" id="IPR017972">
    <property type="entry name" value="Cyt_P450_CS"/>
</dbReference>
<dbReference type="FunFam" id="1.10.630.10:FF:000204">
    <property type="entry name" value="Uncharacterized protein"/>
    <property type="match status" value="1"/>
</dbReference>
<comment type="similarity">
    <text evidence="3 11">Belongs to the cytochrome P450 family.</text>
</comment>
<evidence type="ECO:0000256" key="6">
    <source>
        <dbReference type="ARBA" id="ARBA00023002"/>
    </source>
</evidence>
<dbReference type="EMBL" id="JADFTS010000008">
    <property type="protein sequence ID" value="KAF9593167.1"/>
    <property type="molecule type" value="Genomic_DNA"/>
</dbReference>
<keyword evidence="6 11" id="KW-0560">Oxidoreductase</keyword>
<dbReference type="InterPro" id="IPR036396">
    <property type="entry name" value="Cyt_P450_sf"/>
</dbReference>
<keyword evidence="12" id="KW-0812">Transmembrane</keyword>
<proteinExistence type="inferred from homology"/>
<sequence length="548" mass="62152">MKSSLLPLQMHQIMVYEIAALFFAFLAGLWSLSYLFSPLRSKKNGSLGLPPGPVGLPLLGHLHMLGDLPHHSLHKLAMKYGPIVFIRLGLVPAVVVSSPEWAESILKTHDSVFASRPKIQAAECMSYGQKNLVFAEYGPYWRNIRKLCTIELLSSSKVELFRPMRREELVNFVETIKIAAKSRSVIDVSSKVESLIEDMSYRMIFGLKDDKFNLRSCLQQAVSITGAFNLADFIPYLRHLIFKKYLYIFINLEQYVRSILNCGNGGPCLHMFEGFGRRMKAVNMVLDGFLEKIIDEHVQDAKELHGTHRDFIDVMLSLIESNNTWELHLGRDHIKAIMVDMLAGTMDTSSTAIEWVIAELLKNPRAMKLVQEELQIVVGLDRIVEEADLIKLDYLKMVIKESMRLHPVAPLLVPHESIEDITIKGYFIPKSSRVLINTWAIGRDPNVWSSNAEEFFPERFIGTNIDFQGRDFRFLPFGSGRRKCPGMQLGSTVVELVLAQLVHCFNLELPGGMSPNDLEMTEKFGLTLPRANHLFAVPTYRLRVNFGA</sequence>
<evidence type="ECO:0000313" key="14">
    <source>
        <dbReference type="Proteomes" id="UP000631114"/>
    </source>
</evidence>
<evidence type="ECO:0000256" key="12">
    <source>
        <dbReference type="SAM" id="Phobius"/>
    </source>
</evidence>
<dbReference type="GO" id="GO:0044550">
    <property type="term" value="P:secondary metabolite biosynthetic process"/>
    <property type="evidence" value="ECO:0007669"/>
    <property type="project" value="UniProtKB-ARBA"/>
</dbReference>
<evidence type="ECO:0000256" key="10">
    <source>
        <dbReference type="PIRSR" id="PIRSR602401-1"/>
    </source>
</evidence>
<evidence type="ECO:0000256" key="1">
    <source>
        <dbReference type="ARBA" id="ARBA00001971"/>
    </source>
</evidence>
<evidence type="ECO:0000256" key="5">
    <source>
        <dbReference type="ARBA" id="ARBA00022723"/>
    </source>
</evidence>
<evidence type="ECO:0000256" key="7">
    <source>
        <dbReference type="ARBA" id="ARBA00023004"/>
    </source>
</evidence>
<dbReference type="InterPro" id="IPR002401">
    <property type="entry name" value="Cyt_P450_E_grp-I"/>
</dbReference>
<dbReference type="PANTHER" id="PTHR47943">
    <property type="entry name" value="CYTOCHROME P450 93A3-LIKE"/>
    <property type="match status" value="1"/>
</dbReference>
<organism evidence="13 14">
    <name type="scientific">Coptis chinensis</name>
    <dbReference type="NCBI Taxonomy" id="261450"/>
    <lineage>
        <taxon>Eukaryota</taxon>
        <taxon>Viridiplantae</taxon>
        <taxon>Streptophyta</taxon>
        <taxon>Embryophyta</taxon>
        <taxon>Tracheophyta</taxon>
        <taxon>Spermatophyta</taxon>
        <taxon>Magnoliopsida</taxon>
        <taxon>Ranunculales</taxon>
        <taxon>Ranunculaceae</taxon>
        <taxon>Coptidoideae</taxon>
        <taxon>Coptis</taxon>
    </lineage>
</organism>
<evidence type="ECO:0000313" key="13">
    <source>
        <dbReference type="EMBL" id="KAF9593167.1"/>
    </source>
</evidence>
<name>A0A835LHZ2_9MAGN</name>
<dbReference type="GO" id="GO:0016020">
    <property type="term" value="C:membrane"/>
    <property type="evidence" value="ECO:0007669"/>
    <property type="project" value="UniProtKB-SubCell"/>
</dbReference>
<dbReference type="GO" id="GO:0005506">
    <property type="term" value="F:iron ion binding"/>
    <property type="evidence" value="ECO:0007669"/>
    <property type="project" value="InterPro"/>
</dbReference>
<evidence type="ECO:0000256" key="8">
    <source>
        <dbReference type="ARBA" id="ARBA00023033"/>
    </source>
</evidence>
<dbReference type="PRINTS" id="PR00463">
    <property type="entry name" value="EP450I"/>
</dbReference>
<evidence type="ECO:0008006" key="15">
    <source>
        <dbReference type="Google" id="ProtNLM"/>
    </source>
</evidence>
<comment type="cofactor">
    <cofactor evidence="1 10">
        <name>heme</name>
        <dbReference type="ChEBI" id="CHEBI:30413"/>
    </cofactor>
</comment>
<dbReference type="GO" id="GO:0004497">
    <property type="term" value="F:monooxygenase activity"/>
    <property type="evidence" value="ECO:0007669"/>
    <property type="project" value="UniProtKB-KW"/>
</dbReference>
<protein>
    <recommendedName>
        <fullName evidence="15">Cytochrome P450</fullName>
    </recommendedName>
</protein>
<comment type="subcellular location">
    <subcellularLocation>
        <location evidence="2">Membrane</location>
    </subcellularLocation>
</comment>
<evidence type="ECO:0000256" key="3">
    <source>
        <dbReference type="ARBA" id="ARBA00010617"/>
    </source>
</evidence>
<feature type="binding site" description="axial binding residue" evidence="10">
    <location>
        <position position="484"/>
    </location>
    <ligand>
        <name>heme</name>
        <dbReference type="ChEBI" id="CHEBI:30413"/>
    </ligand>
    <ligandPart>
        <name>Fe</name>
        <dbReference type="ChEBI" id="CHEBI:18248"/>
    </ligandPart>
</feature>
<keyword evidence="4 10" id="KW-0349">Heme</keyword>
<comment type="caution">
    <text evidence="13">The sequence shown here is derived from an EMBL/GenBank/DDBJ whole genome shotgun (WGS) entry which is preliminary data.</text>
</comment>
<dbReference type="Pfam" id="PF00067">
    <property type="entry name" value="p450"/>
    <property type="match status" value="1"/>
</dbReference>
<feature type="transmembrane region" description="Helical" evidence="12">
    <location>
        <begin position="13"/>
        <end position="36"/>
    </location>
</feature>
<reference evidence="13 14" key="1">
    <citation type="submission" date="2020-10" db="EMBL/GenBank/DDBJ databases">
        <title>The Coptis chinensis genome and diversification of protoberbering-type alkaloids.</title>
        <authorList>
            <person name="Wang B."/>
            <person name="Shu S."/>
            <person name="Song C."/>
            <person name="Liu Y."/>
        </authorList>
    </citation>
    <scope>NUCLEOTIDE SEQUENCE [LARGE SCALE GENOMIC DNA]</scope>
    <source>
        <strain evidence="13">HL-2020</strain>
        <tissue evidence="13">Leaf</tissue>
    </source>
</reference>
<keyword evidence="8 11" id="KW-0503">Monooxygenase</keyword>
<evidence type="ECO:0000256" key="2">
    <source>
        <dbReference type="ARBA" id="ARBA00004370"/>
    </source>
</evidence>
<dbReference type="InterPro" id="IPR001128">
    <property type="entry name" value="Cyt_P450"/>
</dbReference>
<keyword evidence="14" id="KW-1185">Reference proteome</keyword>
<dbReference type="GO" id="GO:0016705">
    <property type="term" value="F:oxidoreductase activity, acting on paired donors, with incorporation or reduction of molecular oxygen"/>
    <property type="evidence" value="ECO:0007669"/>
    <property type="project" value="InterPro"/>
</dbReference>
<dbReference type="CDD" id="cd11072">
    <property type="entry name" value="CYP71-like"/>
    <property type="match status" value="1"/>
</dbReference>
<gene>
    <name evidence="13" type="ORF">IFM89_020463</name>
</gene>
<dbReference type="PRINTS" id="PR00385">
    <property type="entry name" value="P450"/>
</dbReference>
<dbReference type="GO" id="GO:0020037">
    <property type="term" value="F:heme binding"/>
    <property type="evidence" value="ECO:0007669"/>
    <property type="project" value="InterPro"/>
</dbReference>
<evidence type="ECO:0000256" key="9">
    <source>
        <dbReference type="ARBA" id="ARBA00023136"/>
    </source>
</evidence>
<dbReference type="OrthoDB" id="2789670at2759"/>
<evidence type="ECO:0000256" key="11">
    <source>
        <dbReference type="RuleBase" id="RU000461"/>
    </source>
</evidence>